<evidence type="ECO:0000313" key="6">
    <source>
        <dbReference type="Proteomes" id="UP000095657"/>
    </source>
</evidence>
<dbReference type="RefSeq" id="WP_055170301.1">
    <property type="nucleotide sequence ID" value="NZ_CAXSUM010000001.1"/>
</dbReference>
<dbReference type="EMBL" id="CZAI01000002">
    <property type="protein sequence ID" value="CUO82104.1"/>
    <property type="molecule type" value="Genomic_DNA"/>
</dbReference>
<sequence>MPRAKFQIERKCKICGKPFMALTIESQYCSPACGQKAYKIRKREQKRNEELQQVIEGLDSDRDFITVPEAIALFAVGRQTLYHYIRSGKIPSVNLGQRLTRLSKKQLGELFPLRTSVIDGEVKTVRKLYDMEPENCYTITEICKKYKVNDSTVYTQIRKYGIPTRQIGNYVYVPKSEIDNLYKNGKV</sequence>
<reference evidence="8 9" key="2">
    <citation type="journal article" date="2019" name="Nat. Med.">
        <title>A library of human gut bacterial isolates paired with longitudinal multiomics data enables mechanistic microbiome research.</title>
        <authorList>
            <person name="Poyet M."/>
            <person name="Groussin M."/>
            <person name="Gibbons S.M."/>
            <person name="Avila-Pacheco J."/>
            <person name="Jiang X."/>
            <person name="Kearney S.M."/>
            <person name="Perrotta A.R."/>
            <person name="Berdy B."/>
            <person name="Zhao S."/>
            <person name="Lieberman T.D."/>
            <person name="Swanson P.K."/>
            <person name="Smith M."/>
            <person name="Roesemann S."/>
            <person name="Alexander J.E."/>
            <person name="Rich S.A."/>
            <person name="Livny J."/>
            <person name="Vlamakis H."/>
            <person name="Clish C."/>
            <person name="Bullock K."/>
            <person name="Deik A."/>
            <person name="Scott J."/>
            <person name="Pierce K.A."/>
            <person name="Xavier R.J."/>
            <person name="Alm E.J."/>
        </authorList>
    </citation>
    <scope>NUCLEOTIDE SEQUENCE [LARGE SCALE GENOMIC DNA]</scope>
    <source>
        <strain evidence="5 9">BIOML-A21</strain>
        <strain evidence="4 8">BIOML-A25</strain>
    </source>
</reference>
<accession>A0A174I4M3</accession>
<dbReference type="EMBL" id="CZBL01000016">
    <property type="protein sequence ID" value="CUQ45365.1"/>
    <property type="molecule type" value="Genomic_DNA"/>
</dbReference>
<evidence type="ECO:0000313" key="8">
    <source>
        <dbReference type="Proteomes" id="UP000427825"/>
    </source>
</evidence>
<feature type="domain" description="Helix-turn-helix" evidence="1">
    <location>
        <begin position="137"/>
        <end position="181"/>
    </location>
</feature>
<evidence type="ECO:0000313" key="7">
    <source>
        <dbReference type="Proteomes" id="UP000095725"/>
    </source>
</evidence>
<protein>
    <submittedName>
        <fullName evidence="2">DNA binding domain, excisionase family</fullName>
    </submittedName>
    <submittedName>
        <fullName evidence="4">Helix-turn-helix domain-containing protein</fullName>
    </submittedName>
</protein>
<dbReference type="Proteomes" id="UP000095725">
    <property type="component" value="Unassembled WGS sequence"/>
</dbReference>
<feature type="domain" description="Helix-turn-helix" evidence="1">
    <location>
        <begin position="65"/>
        <end position="107"/>
    </location>
</feature>
<evidence type="ECO:0000313" key="3">
    <source>
        <dbReference type="EMBL" id="CUQ45365.1"/>
    </source>
</evidence>
<reference evidence="6 7" key="1">
    <citation type="submission" date="2015-09" db="EMBL/GenBank/DDBJ databases">
        <authorList>
            <consortium name="Pathogen Informatics"/>
        </authorList>
    </citation>
    <scope>NUCLEOTIDE SEQUENCE [LARGE SCALE GENOMIC DNA]</scope>
    <source>
        <strain evidence="2 6">2789STDY5834880</strain>
        <strain evidence="3 7">2789STDY5834946</strain>
    </source>
</reference>
<dbReference type="EMBL" id="VVYJ01000006">
    <property type="protein sequence ID" value="KAA5476714.1"/>
    <property type="molecule type" value="Genomic_DNA"/>
</dbReference>
<evidence type="ECO:0000259" key="1">
    <source>
        <dbReference type="Pfam" id="PF12728"/>
    </source>
</evidence>
<dbReference type="STRING" id="47678.ERS852494_00816"/>
<evidence type="ECO:0000313" key="4">
    <source>
        <dbReference type="EMBL" id="KAA5476714.1"/>
    </source>
</evidence>
<dbReference type="Proteomes" id="UP000491168">
    <property type="component" value="Unassembled WGS sequence"/>
</dbReference>
<evidence type="ECO:0000313" key="5">
    <source>
        <dbReference type="EMBL" id="KAA5488342.1"/>
    </source>
</evidence>
<evidence type="ECO:0000313" key="9">
    <source>
        <dbReference type="Proteomes" id="UP000491168"/>
    </source>
</evidence>
<dbReference type="InterPro" id="IPR041657">
    <property type="entry name" value="HTH_17"/>
</dbReference>
<dbReference type="Proteomes" id="UP000095657">
    <property type="component" value="Unassembled WGS sequence"/>
</dbReference>
<organism evidence="2 6">
    <name type="scientific">Bacteroides caccae</name>
    <dbReference type="NCBI Taxonomy" id="47678"/>
    <lineage>
        <taxon>Bacteria</taxon>
        <taxon>Pseudomonadati</taxon>
        <taxon>Bacteroidota</taxon>
        <taxon>Bacteroidia</taxon>
        <taxon>Bacteroidales</taxon>
        <taxon>Bacteroidaceae</taxon>
        <taxon>Bacteroides</taxon>
    </lineage>
</organism>
<proteinExistence type="predicted"/>
<name>A0A174I4M3_9BACE</name>
<dbReference type="Gene3D" id="1.10.10.60">
    <property type="entry name" value="Homeodomain-like"/>
    <property type="match status" value="1"/>
</dbReference>
<dbReference type="Proteomes" id="UP000427825">
    <property type="component" value="Unassembled WGS sequence"/>
</dbReference>
<evidence type="ECO:0000313" key="2">
    <source>
        <dbReference type="EMBL" id="CUO82104.1"/>
    </source>
</evidence>
<dbReference type="EMBL" id="VVYF01000020">
    <property type="protein sequence ID" value="KAA5488342.1"/>
    <property type="molecule type" value="Genomic_DNA"/>
</dbReference>
<dbReference type="Pfam" id="PF12728">
    <property type="entry name" value="HTH_17"/>
    <property type="match status" value="2"/>
</dbReference>
<dbReference type="AlphaFoldDB" id="A0A174I4M3"/>
<gene>
    <name evidence="2" type="ORF">ERS852494_00816</name>
    <name evidence="3" type="ORF">ERS852558_03429</name>
    <name evidence="5" type="ORF">F2Y35_17925</name>
    <name evidence="4" type="ORF">F2Y39_12290</name>
</gene>